<proteinExistence type="predicted"/>
<protein>
    <submittedName>
        <fullName evidence="2">Isochorismatase family protein</fullName>
    </submittedName>
</protein>
<dbReference type="Gene3D" id="3.40.50.850">
    <property type="entry name" value="Isochorismatase-like"/>
    <property type="match status" value="1"/>
</dbReference>
<dbReference type="InterPro" id="IPR036380">
    <property type="entry name" value="Isochorismatase-like_sf"/>
</dbReference>
<sequence>MTTTLFTPDDAAILLIDHQVGTMRWAASTPFEELKTRALALARGAKALEMPLVLTSSLEEQAQGPLLSDFADVAPEEYAGRIRRQGTVDALQDPAFAAAVEATRRRNLIVAGVTNDVCTVYPVLTALRQGYRVQVVADAGASITKDADDIALRRMERAGADITSTNQVLAELAADWASPSGQKVLPIMFDLIPA</sequence>
<evidence type="ECO:0000259" key="1">
    <source>
        <dbReference type="Pfam" id="PF00857"/>
    </source>
</evidence>
<dbReference type="InterPro" id="IPR053152">
    <property type="entry name" value="Hydrolase_YcaC-like"/>
</dbReference>
<comment type="caution">
    <text evidence="2">The sequence shown here is derived from an EMBL/GenBank/DDBJ whole genome shotgun (WGS) entry which is preliminary data.</text>
</comment>
<evidence type="ECO:0000313" key="2">
    <source>
        <dbReference type="EMBL" id="MFD1933388.1"/>
    </source>
</evidence>
<keyword evidence="3" id="KW-1185">Reference proteome</keyword>
<dbReference type="EMBL" id="JBHUFV010000029">
    <property type="protein sequence ID" value="MFD1933388.1"/>
    <property type="molecule type" value="Genomic_DNA"/>
</dbReference>
<dbReference type="Proteomes" id="UP001597368">
    <property type="component" value="Unassembled WGS sequence"/>
</dbReference>
<dbReference type="Pfam" id="PF00857">
    <property type="entry name" value="Isochorismatase"/>
    <property type="match status" value="1"/>
</dbReference>
<name>A0ABW4SW52_9ACTN</name>
<evidence type="ECO:0000313" key="3">
    <source>
        <dbReference type="Proteomes" id="UP001597368"/>
    </source>
</evidence>
<dbReference type="PANTHER" id="PTHR43559">
    <property type="entry name" value="HYDROLASE YCAC-RELATED"/>
    <property type="match status" value="1"/>
</dbReference>
<dbReference type="RefSeq" id="WP_379573433.1">
    <property type="nucleotide sequence ID" value="NZ_JBHUFV010000029.1"/>
</dbReference>
<dbReference type="PANTHER" id="PTHR43559:SF3">
    <property type="entry name" value="HYDROLASE YCAC-RELATED"/>
    <property type="match status" value="1"/>
</dbReference>
<dbReference type="InterPro" id="IPR000868">
    <property type="entry name" value="Isochorismatase-like_dom"/>
</dbReference>
<feature type="domain" description="Isochorismatase-like" evidence="1">
    <location>
        <begin position="12"/>
        <end position="167"/>
    </location>
</feature>
<organism evidence="2 3">
    <name type="scientific">Nonomuraea mangrovi</name>
    <dbReference type="NCBI Taxonomy" id="2316207"/>
    <lineage>
        <taxon>Bacteria</taxon>
        <taxon>Bacillati</taxon>
        <taxon>Actinomycetota</taxon>
        <taxon>Actinomycetes</taxon>
        <taxon>Streptosporangiales</taxon>
        <taxon>Streptosporangiaceae</taxon>
        <taxon>Nonomuraea</taxon>
    </lineage>
</organism>
<gene>
    <name evidence="2" type="ORF">ACFSKW_18125</name>
</gene>
<accession>A0ABW4SW52</accession>
<reference evidence="3" key="1">
    <citation type="journal article" date="2019" name="Int. J. Syst. Evol. Microbiol.">
        <title>The Global Catalogue of Microorganisms (GCM) 10K type strain sequencing project: providing services to taxonomists for standard genome sequencing and annotation.</title>
        <authorList>
            <consortium name="The Broad Institute Genomics Platform"/>
            <consortium name="The Broad Institute Genome Sequencing Center for Infectious Disease"/>
            <person name="Wu L."/>
            <person name="Ma J."/>
        </authorList>
    </citation>
    <scope>NUCLEOTIDE SEQUENCE [LARGE SCALE GENOMIC DNA]</scope>
    <source>
        <strain evidence="3">ICMP 6774ER</strain>
    </source>
</reference>
<dbReference type="SUPFAM" id="SSF52499">
    <property type="entry name" value="Isochorismatase-like hydrolases"/>
    <property type="match status" value="1"/>
</dbReference>